<proteinExistence type="predicted"/>
<reference evidence="2" key="1">
    <citation type="submission" date="2022-07" db="EMBL/GenBank/DDBJ databases">
        <title>Pseudomonas nunamit sp. nov. an antifungal species isolated from Greenland.</title>
        <authorList>
            <person name="Ntana F."/>
            <person name="Hennessy R.C."/>
            <person name="Zervas A."/>
            <person name="Stougaard P."/>
        </authorList>
    </citation>
    <scope>NUCLEOTIDE SEQUENCE</scope>
    <source>
        <strain evidence="2">In5</strain>
    </source>
</reference>
<evidence type="ECO:0000256" key="1">
    <source>
        <dbReference type="SAM" id="SignalP"/>
    </source>
</evidence>
<organism evidence="2 3">
    <name type="scientific">Pseudomonas nunensis</name>
    <dbReference type="NCBI Taxonomy" id="2961896"/>
    <lineage>
        <taxon>Bacteria</taxon>
        <taxon>Pseudomonadati</taxon>
        <taxon>Pseudomonadota</taxon>
        <taxon>Gammaproteobacteria</taxon>
        <taxon>Pseudomonadales</taxon>
        <taxon>Pseudomonadaceae</taxon>
        <taxon>Pseudomonas</taxon>
    </lineage>
</organism>
<dbReference type="PROSITE" id="PS51257">
    <property type="entry name" value="PROKAR_LIPOPROTEIN"/>
    <property type="match status" value="1"/>
</dbReference>
<keyword evidence="3" id="KW-1185">Reference proteome</keyword>
<keyword evidence="1" id="KW-0732">Signal</keyword>
<evidence type="ECO:0000313" key="3">
    <source>
        <dbReference type="Proteomes" id="UP001059607"/>
    </source>
</evidence>
<accession>A0ABY5ECX9</accession>
<dbReference type="EMBL" id="CP101125">
    <property type="protein sequence ID" value="UTO13621.1"/>
    <property type="molecule type" value="Genomic_DNA"/>
</dbReference>
<feature type="signal peptide" evidence="1">
    <location>
        <begin position="1"/>
        <end position="22"/>
    </location>
</feature>
<sequence length="100" mass="10564">MKKSPRLLLGGAVLCACTHLYAAATDNAVEVVNKTSHPLYVFQQGKKATLPPQGRAQAAAYDRHAITLSTTHPKATIRFVTLSAKGKGCNANTCLLVTGD</sequence>
<protein>
    <submittedName>
        <fullName evidence="2">Uncharacterized protein</fullName>
    </submittedName>
</protein>
<name>A0ABY5ECX9_9PSED</name>
<feature type="chain" id="PRO_5046643405" evidence="1">
    <location>
        <begin position="23"/>
        <end position="100"/>
    </location>
</feature>
<evidence type="ECO:0000313" key="2">
    <source>
        <dbReference type="EMBL" id="UTO13621.1"/>
    </source>
</evidence>
<gene>
    <name evidence="2" type="ORF">NK667_26165</name>
</gene>
<dbReference type="RefSeq" id="WP_054616564.1">
    <property type="nucleotide sequence ID" value="NZ_CP101125.1"/>
</dbReference>
<dbReference type="Proteomes" id="UP001059607">
    <property type="component" value="Chromosome"/>
</dbReference>